<dbReference type="InterPro" id="IPR000403">
    <property type="entry name" value="PI3/4_kinase_cat_dom"/>
</dbReference>
<organism evidence="5">
    <name type="scientific">freshwater metagenome</name>
    <dbReference type="NCBI Taxonomy" id="449393"/>
    <lineage>
        <taxon>unclassified sequences</taxon>
        <taxon>metagenomes</taxon>
        <taxon>ecological metagenomes</taxon>
    </lineage>
</organism>
<protein>
    <submittedName>
        <fullName evidence="5">Unannotated protein</fullName>
    </submittedName>
</protein>
<evidence type="ECO:0000313" key="2">
    <source>
        <dbReference type="EMBL" id="CAB4717735.1"/>
    </source>
</evidence>
<dbReference type="AlphaFoldDB" id="A0A6J7QIH1"/>
<dbReference type="NCBIfam" id="TIGR03843">
    <property type="entry name" value="SCO1664 family protein"/>
    <property type="match status" value="1"/>
</dbReference>
<reference evidence="5" key="1">
    <citation type="submission" date="2020-05" db="EMBL/GenBank/DDBJ databases">
        <authorList>
            <person name="Chiriac C."/>
            <person name="Salcher M."/>
            <person name="Ghai R."/>
            <person name="Kavagutti S V."/>
        </authorList>
    </citation>
    <scope>NUCLEOTIDE SEQUENCE</scope>
</reference>
<name>A0A6J7QIH1_9ZZZZ</name>
<evidence type="ECO:0000313" key="3">
    <source>
        <dbReference type="EMBL" id="CAB4899251.1"/>
    </source>
</evidence>
<dbReference type="EMBL" id="CAFBPQ010000008">
    <property type="protein sequence ID" value="CAB5017498.1"/>
    <property type="molecule type" value="Genomic_DNA"/>
</dbReference>
<gene>
    <name evidence="2" type="ORF">UFOPK2683_00383</name>
    <name evidence="3" type="ORF">UFOPK3605_00392</name>
    <name evidence="4" type="ORF">UFOPK3897_01129</name>
    <name evidence="5" type="ORF">UFOPK4121_00444</name>
</gene>
<evidence type="ECO:0000313" key="5">
    <source>
        <dbReference type="EMBL" id="CAB5017498.1"/>
    </source>
</evidence>
<dbReference type="InterPro" id="IPR022292">
    <property type="entry name" value="CHP03843"/>
</dbReference>
<dbReference type="EMBL" id="CAFBOF010000026">
    <property type="protein sequence ID" value="CAB4981284.1"/>
    <property type="molecule type" value="Genomic_DNA"/>
</dbReference>
<feature type="domain" description="PI3K/PI4K catalytic" evidence="1">
    <location>
        <begin position="95"/>
        <end position="185"/>
    </location>
</feature>
<evidence type="ECO:0000313" key="4">
    <source>
        <dbReference type="EMBL" id="CAB4981284.1"/>
    </source>
</evidence>
<dbReference type="EMBL" id="CAEZYK010000013">
    <property type="protein sequence ID" value="CAB4717735.1"/>
    <property type="molecule type" value="Genomic_DNA"/>
</dbReference>
<dbReference type="EMBL" id="CAFBMM010000009">
    <property type="protein sequence ID" value="CAB4899251.1"/>
    <property type="molecule type" value="Genomic_DNA"/>
</dbReference>
<accession>A0A6J7QIH1</accession>
<sequence>MSSLELTSAQIANVLYAGEIELLGQMRYSSNGTFLVEACADGVAVPAVYKPRRGERPLWDFPDGTLCQREVAAFEVSNTLGWGIVPVTILRTEGPLGIGALQRFVEHDPEEHYFTLLADNQDRFRQFAAYDIVVNNTDRKGGHCLHDLDNGLVVGIDHGLTFSVEWKLRTVVWDFAGEDLPKELIIDLERLVSELDDGLLAKTLAPLLSPVEIAALNQRTQMLLRAGKFPQPDEGYHSVPWPLV</sequence>
<proteinExistence type="predicted"/>
<evidence type="ECO:0000259" key="1">
    <source>
        <dbReference type="Pfam" id="PF00454"/>
    </source>
</evidence>
<dbReference type="Pfam" id="PF00454">
    <property type="entry name" value="PI3_PI4_kinase"/>
    <property type="match status" value="1"/>
</dbReference>